<dbReference type="GO" id="GO:0007015">
    <property type="term" value="P:actin filament organization"/>
    <property type="evidence" value="ECO:0007669"/>
    <property type="project" value="TreeGrafter"/>
</dbReference>
<dbReference type="InterPro" id="IPR053950">
    <property type="entry name" value="CAP_N"/>
</dbReference>
<evidence type="ECO:0000313" key="5">
    <source>
        <dbReference type="EMBL" id="KAK4551212.1"/>
    </source>
</evidence>
<proteinExistence type="inferred from homology"/>
<dbReference type="Pfam" id="PF08603">
    <property type="entry name" value="CAP_C"/>
    <property type="match status" value="1"/>
</dbReference>
<evidence type="ECO:0000259" key="4">
    <source>
        <dbReference type="PROSITE" id="PS51329"/>
    </source>
</evidence>
<dbReference type="SUPFAM" id="SSF101278">
    <property type="entry name" value="N-terminal domain of adenylylcyclase associated protein, CAP"/>
    <property type="match status" value="1"/>
</dbReference>
<feature type="region of interest" description="Disordered" evidence="3">
    <location>
        <begin position="218"/>
        <end position="259"/>
    </location>
</feature>
<dbReference type="GO" id="GO:0008179">
    <property type="term" value="F:adenylate cyclase binding"/>
    <property type="evidence" value="ECO:0007669"/>
    <property type="project" value="TreeGrafter"/>
</dbReference>
<dbReference type="InterPro" id="IPR018106">
    <property type="entry name" value="CAP_CS_N"/>
</dbReference>
<dbReference type="FunFam" id="1.25.40.330:FF:000001">
    <property type="entry name" value="Adenylyl cyclase-associated protein"/>
    <property type="match status" value="1"/>
</dbReference>
<dbReference type="GO" id="GO:0005737">
    <property type="term" value="C:cytoplasm"/>
    <property type="evidence" value="ECO:0007669"/>
    <property type="project" value="TreeGrafter"/>
</dbReference>
<comment type="similarity">
    <text evidence="1 2">Belongs to the CAP family.</text>
</comment>
<dbReference type="Pfam" id="PF01213">
    <property type="entry name" value="CAP_N-CM"/>
    <property type="match status" value="1"/>
</dbReference>
<dbReference type="InterPro" id="IPR016098">
    <property type="entry name" value="CAP/MinC_C"/>
</dbReference>
<gene>
    <name evidence="5" type="ORF">RGQ29_032464</name>
</gene>
<dbReference type="AlphaFoldDB" id="A0AAN7DVG9"/>
<evidence type="ECO:0000256" key="2">
    <source>
        <dbReference type="RuleBase" id="RU000647"/>
    </source>
</evidence>
<dbReference type="InterPro" id="IPR013992">
    <property type="entry name" value="Adenylate_cyclase-assoc_CAP_N"/>
</dbReference>
<evidence type="ECO:0000256" key="1">
    <source>
        <dbReference type="ARBA" id="ARBA00007659"/>
    </source>
</evidence>
<name>A0AAN7DVG9_QUERU</name>
<accession>A0AAN7DVG9</accession>
<feature type="compositionally biased region" description="Low complexity" evidence="3">
    <location>
        <begin position="242"/>
        <end position="254"/>
    </location>
</feature>
<dbReference type="PROSITE" id="PS51329">
    <property type="entry name" value="C_CAP_COFACTOR_C"/>
    <property type="match status" value="1"/>
</dbReference>
<dbReference type="GO" id="GO:0019933">
    <property type="term" value="P:cAMP-mediated signaling"/>
    <property type="evidence" value="ECO:0007669"/>
    <property type="project" value="TreeGrafter"/>
</dbReference>
<dbReference type="SUPFAM" id="SSF69340">
    <property type="entry name" value="C-terminal domain of adenylylcyclase associated protein"/>
    <property type="match status" value="1"/>
</dbReference>
<feature type="compositionally biased region" description="Pro residues" evidence="3">
    <location>
        <begin position="222"/>
        <end position="241"/>
    </location>
</feature>
<dbReference type="InterPro" id="IPR013912">
    <property type="entry name" value="Adenylate_cyclase-assoc_CAP_C"/>
</dbReference>
<organism evidence="5 6">
    <name type="scientific">Quercus rubra</name>
    <name type="common">Northern red oak</name>
    <name type="synonym">Quercus borealis</name>
    <dbReference type="NCBI Taxonomy" id="3512"/>
    <lineage>
        <taxon>Eukaryota</taxon>
        <taxon>Viridiplantae</taxon>
        <taxon>Streptophyta</taxon>
        <taxon>Embryophyta</taxon>
        <taxon>Tracheophyta</taxon>
        <taxon>Spermatophyta</taxon>
        <taxon>Magnoliopsida</taxon>
        <taxon>eudicotyledons</taxon>
        <taxon>Gunneridae</taxon>
        <taxon>Pentapetalae</taxon>
        <taxon>rosids</taxon>
        <taxon>fabids</taxon>
        <taxon>Fagales</taxon>
        <taxon>Fagaceae</taxon>
        <taxon>Quercus</taxon>
    </lineage>
</organism>
<dbReference type="Proteomes" id="UP001324115">
    <property type="component" value="Unassembled WGS sequence"/>
</dbReference>
<feature type="domain" description="C-CAP/cofactor C-like" evidence="4">
    <location>
        <begin position="314"/>
        <end position="366"/>
    </location>
</feature>
<dbReference type="PANTHER" id="PTHR10652">
    <property type="entry name" value="ADENYLYL CYCLASE-ASSOCIATED PROTEIN"/>
    <property type="match status" value="1"/>
</dbReference>
<sequence length="366" mass="39488">MEEKLIARLESAVARLESLSTGFGSRGLPAFDDDTAAASSSDPSILAFDDLISQYLGRVSSAAEEIGGQVLEVTNVLQEAFNVQKELLIKAKQTQKPDPAGLPEFLKPLNEVMVKANALTEGRRSEFFNHLKSATDSLSALAWIAFTGKDCGMSMPIAHVEESWQMAEFYNNKVLVEYKSKDPNHVEWAKAIKELYLPGLRDYVKSHYPLGPVWSATGKPAAAPPKAPTPGAPAPPPPPPASLFSSESSQASSSRPKEGMAAVFQEISSGKPVTSGLRKVTADMKTKNRADRSGVVSAGEKGRSNSPSFSKAGPPKLELQVGRKWVVENQIGKKQLVIDDCDSKQSVYVYGCKESVLQIQGCRGCF</sequence>
<dbReference type="InterPro" id="IPR036223">
    <property type="entry name" value="CAP_C_sf"/>
</dbReference>
<protein>
    <recommendedName>
        <fullName evidence="2">Adenylyl cyclase-associated protein</fullName>
    </recommendedName>
</protein>
<dbReference type="Gene3D" id="1.25.40.330">
    <property type="entry name" value="Adenylate cyclase-associated CAP, N-terminal domain"/>
    <property type="match status" value="1"/>
</dbReference>
<dbReference type="PANTHER" id="PTHR10652:SF0">
    <property type="entry name" value="ADENYLYL CYCLASE-ASSOCIATED PROTEIN"/>
    <property type="match status" value="1"/>
</dbReference>
<dbReference type="GO" id="GO:0003779">
    <property type="term" value="F:actin binding"/>
    <property type="evidence" value="ECO:0007669"/>
    <property type="project" value="InterPro"/>
</dbReference>
<dbReference type="PROSITE" id="PS01088">
    <property type="entry name" value="CAP_1"/>
    <property type="match status" value="1"/>
</dbReference>
<evidence type="ECO:0000256" key="3">
    <source>
        <dbReference type="SAM" id="MobiDB-lite"/>
    </source>
</evidence>
<dbReference type="InterPro" id="IPR001837">
    <property type="entry name" value="Adenylate_cyclase-assoc_CAP"/>
</dbReference>
<evidence type="ECO:0000313" key="6">
    <source>
        <dbReference type="Proteomes" id="UP001324115"/>
    </source>
</evidence>
<dbReference type="Gene3D" id="2.160.20.70">
    <property type="match status" value="1"/>
</dbReference>
<keyword evidence="6" id="KW-1185">Reference proteome</keyword>
<dbReference type="Pfam" id="PF21938">
    <property type="entry name" value="CAP_N"/>
    <property type="match status" value="1"/>
</dbReference>
<dbReference type="EMBL" id="JAXUIC010000105">
    <property type="protein sequence ID" value="KAK4551212.1"/>
    <property type="molecule type" value="Genomic_DNA"/>
</dbReference>
<feature type="region of interest" description="Disordered" evidence="3">
    <location>
        <begin position="284"/>
        <end position="315"/>
    </location>
</feature>
<dbReference type="InterPro" id="IPR017901">
    <property type="entry name" value="C-CAP_CF_C-like"/>
</dbReference>
<dbReference type="InterPro" id="IPR036222">
    <property type="entry name" value="CAP_N_sf"/>
</dbReference>
<comment type="caution">
    <text evidence="5">The sequence shown here is derived from an EMBL/GenBank/DDBJ whole genome shotgun (WGS) entry which is preliminary data.</text>
</comment>
<reference evidence="5 6" key="1">
    <citation type="journal article" date="2023" name="G3 (Bethesda)">
        <title>A haplotype-resolved chromosome-scale genome for Quercus rubra L. provides insights into the genetics of adaptive traits for red oak species.</title>
        <authorList>
            <person name="Kapoor B."/>
            <person name="Jenkins J."/>
            <person name="Schmutz J."/>
            <person name="Zhebentyayeva T."/>
            <person name="Kuelheim C."/>
            <person name="Coggeshall M."/>
            <person name="Heim C."/>
            <person name="Lasky J.R."/>
            <person name="Leites L."/>
            <person name="Islam-Faridi N."/>
            <person name="Romero-Severson J."/>
            <person name="DeLeo V.L."/>
            <person name="Lucas S.M."/>
            <person name="Lazic D."/>
            <person name="Gailing O."/>
            <person name="Carlson J."/>
            <person name="Staton M."/>
        </authorList>
    </citation>
    <scope>NUCLEOTIDE SEQUENCE [LARGE SCALE GENOMIC DNA]</scope>
    <source>
        <strain evidence="5">Pseudo-F2</strain>
    </source>
</reference>